<feature type="domain" description="Mannitol dehydrogenase C-terminal" evidence="3">
    <location>
        <begin position="287"/>
        <end position="476"/>
    </location>
</feature>
<feature type="domain" description="Mannitol dehydrogenase N-terminal" evidence="2">
    <location>
        <begin position="30"/>
        <end position="279"/>
    </location>
</feature>
<dbReference type="PRINTS" id="PR00084">
    <property type="entry name" value="MTLDHDRGNASE"/>
</dbReference>
<organism evidence="4 5">
    <name type="scientific">Pseudoxanthobacter soli DSM 19599</name>
    <dbReference type="NCBI Taxonomy" id="1123029"/>
    <lineage>
        <taxon>Bacteria</taxon>
        <taxon>Pseudomonadati</taxon>
        <taxon>Pseudomonadota</taxon>
        <taxon>Alphaproteobacteria</taxon>
        <taxon>Hyphomicrobiales</taxon>
        <taxon>Segnochrobactraceae</taxon>
        <taxon>Pseudoxanthobacter</taxon>
    </lineage>
</organism>
<evidence type="ECO:0000256" key="1">
    <source>
        <dbReference type="ARBA" id="ARBA00023002"/>
    </source>
</evidence>
<dbReference type="GO" id="GO:0016616">
    <property type="term" value="F:oxidoreductase activity, acting on the CH-OH group of donors, NAD or NADP as acceptor"/>
    <property type="evidence" value="ECO:0007669"/>
    <property type="project" value="TreeGrafter"/>
</dbReference>
<dbReference type="PANTHER" id="PTHR43362">
    <property type="entry name" value="MANNITOL DEHYDROGENASE DSF1-RELATED"/>
    <property type="match status" value="1"/>
</dbReference>
<dbReference type="Pfam" id="PF08125">
    <property type="entry name" value="Mannitol_dh_C"/>
    <property type="match status" value="1"/>
</dbReference>
<reference evidence="4 5" key="1">
    <citation type="submission" date="2016-12" db="EMBL/GenBank/DDBJ databases">
        <authorList>
            <person name="Song W.-J."/>
            <person name="Kurnit D.M."/>
        </authorList>
    </citation>
    <scope>NUCLEOTIDE SEQUENCE [LARGE SCALE GENOMIC DNA]</scope>
    <source>
        <strain evidence="4 5">DSM 19599</strain>
    </source>
</reference>
<dbReference type="STRING" id="1123029.SAMN02745172_03987"/>
<dbReference type="InterPro" id="IPR008927">
    <property type="entry name" value="6-PGluconate_DH-like_C_sf"/>
</dbReference>
<keyword evidence="1" id="KW-0560">Oxidoreductase</keyword>
<dbReference type="InterPro" id="IPR050988">
    <property type="entry name" value="Mannitol_DH/Oxidoreductase"/>
</dbReference>
<proteinExistence type="predicted"/>
<evidence type="ECO:0000259" key="2">
    <source>
        <dbReference type="Pfam" id="PF01232"/>
    </source>
</evidence>
<gene>
    <name evidence="4" type="ORF">SAMN02745172_03987</name>
</gene>
<dbReference type="EMBL" id="FRXO01000012">
    <property type="protein sequence ID" value="SHO67311.1"/>
    <property type="molecule type" value="Genomic_DNA"/>
</dbReference>
<dbReference type="SUPFAM" id="SSF51735">
    <property type="entry name" value="NAD(P)-binding Rossmann-fold domains"/>
    <property type="match status" value="1"/>
</dbReference>
<evidence type="ECO:0000259" key="3">
    <source>
        <dbReference type="Pfam" id="PF08125"/>
    </source>
</evidence>
<protein>
    <submittedName>
        <fullName evidence="4">Mannitol 2-dehydrogenase</fullName>
    </submittedName>
</protein>
<dbReference type="InterPro" id="IPR013131">
    <property type="entry name" value="Mannitol_DH_N"/>
</dbReference>
<dbReference type="AlphaFoldDB" id="A0A1M7ZR10"/>
<dbReference type="InterPro" id="IPR000669">
    <property type="entry name" value="Mannitol_DH"/>
</dbReference>
<evidence type="ECO:0000313" key="4">
    <source>
        <dbReference type="EMBL" id="SHO67311.1"/>
    </source>
</evidence>
<dbReference type="Proteomes" id="UP000186406">
    <property type="component" value="Unassembled WGS sequence"/>
</dbReference>
<dbReference type="RefSeq" id="WP_073631966.1">
    <property type="nucleotide sequence ID" value="NZ_FRXO01000012.1"/>
</dbReference>
<dbReference type="InterPro" id="IPR013328">
    <property type="entry name" value="6PGD_dom2"/>
</dbReference>
<name>A0A1M7ZR10_9HYPH</name>
<dbReference type="OrthoDB" id="271711at2"/>
<dbReference type="InterPro" id="IPR036291">
    <property type="entry name" value="NAD(P)-bd_dom_sf"/>
</dbReference>
<sequence>MTTSVSDANLPALADKARIPSYARSKMEAGIVHFGVGNFHRAHMAVYLDDLFNLGLGHDWAIVGAGVREADKAMRSALGAQDYHTTIVAQEADETEVRITGSMIDFIDPARPDLVVARLSDPKIRIASLTVTEGGYHIDPATGKFNAQDPAILADLADFEHPRTIFGMMLKALQARRSAGHPPFTVLSCDNITGNGHITHNALTGFAGLIDPEFGAWVSEALSCPNTMVDRITPVTSDRERERLRREFGIEDRMPIFCEGFRQWVVEDRFTDGRPPLEKVGVTFVEDVAPYELMKIRILNGGHAAICYPAALLDMEFIHDGMLDPQIARYFDKLQESEIIPLVPPVPDVDLSAYKRRIVERFGNAKIGDTNRRVCFDGSNRQPQYVLPTVLDSLRQGKPVTGLALISAFWCRYCAGTTESGAAIAANDPAWERMNLTALAARQDPAAFLAMSDIFGEIGTHPAYIEAFGNALRSIWSRGTRETLRRYIDGEAL</sequence>
<dbReference type="InterPro" id="IPR013118">
    <property type="entry name" value="Mannitol_DH_C"/>
</dbReference>
<keyword evidence="5" id="KW-1185">Reference proteome</keyword>
<evidence type="ECO:0000313" key="5">
    <source>
        <dbReference type="Proteomes" id="UP000186406"/>
    </source>
</evidence>
<dbReference type="SUPFAM" id="SSF48179">
    <property type="entry name" value="6-phosphogluconate dehydrogenase C-terminal domain-like"/>
    <property type="match status" value="1"/>
</dbReference>
<dbReference type="Pfam" id="PF01232">
    <property type="entry name" value="Mannitol_dh"/>
    <property type="match status" value="1"/>
</dbReference>
<dbReference type="Gene3D" id="1.10.1040.10">
    <property type="entry name" value="N-(1-d-carboxylethyl)-l-norvaline Dehydrogenase, domain 2"/>
    <property type="match status" value="1"/>
</dbReference>
<dbReference type="Gene3D" id="3.40.50.720">
    <property type="entry name" value="NAD(P)-binding Rossmann-like Domain"/>
    <property type="match status" value="1"/>
</dbReference>
<accession>A0A1M7ZR10</accession>
<dbReference type="PANTHER" id="PTHR43362:SF1">
    <property type="entry name" value="MANNITOL DEHYDROGENASE 2-RELATED"/>
    <property type="match status" value="1"/>
</dbReference>